<dbReference type="STRING" id="945553.A0A0D2MXD8"/>
<dbReference type="OrthoDB" id="3199068at2759"/>
<reference evidence="2" key="1">
    <citation type="submission" date="2014-04" db="EMBL/GenBank/DDBJ databases">
        <title>Evolutionary Origins and Diversification of the Mycorrhizal Mutualists.</title>
        <authorList>
            <consortium name="DOE Joint Genome Institute"/>
            <consortium name="Mycorrhizal Genomics Consortium"/>
            <person name="Kohler A."/>
            <person name="Kuo A."/>
            <person name="Nagy L.G."/>
            <person name="Floudas D."/>
            <person name="Copeland A."/>
            <person name="Barry K.W."/>
            <person name="Cichocki N."/>
            <person name="Veneault-Fourrey C."/>
            <person name="LaButti K."/>
            <person name="Lindquist E.A."/>
            <person name="Lipzen A."/>
            <person name="Lundell T."/>
            <person name="Morin E."/>
            <person name="Murat C."/>
            <person name="Riley R."/>
            <person name="Ohm R."/>
            <person name="Sun H."/>
            <person name="Tunlid A."/>
            <person name="Henrissat B."/>
            <person name="Grigoriev I.V."/>
            <person name="Hibbett D.S."/>
            <person name="Martin F."/>
        </authorList>
    </citation>
    <scope>NUCLEOTIDE SEQUENCE [LARGE SCALE GENOMIC DNA]</scope>
    <source>
        <strain evidence="2">FD-334 SS-4</strain>
    </source>
</reference>
<accession>A0A0D2MXD8</accession>
<evidence type="ECO:0008006" key="3">
    <source>
        <dbReference type="Google" id="ProtNLM"/>
    </source>
</evidence>
<dbReference type="InterPro" id="IPR011333">
    <property type="entry name" value="SKP1/BTB/POZ_sf"/>
</dbReference>
<protein>
    <recommendedName>
        <fullName evidence="3">BTB domain-containing protein</fullName>
    </recommendedName>
</protein>
<proteinExistence type="predicted"/>
<organism evidence="1 2">
    <name type="scientific">Hypholoma sublateritium (strain FD-334 SS-4)</name>
    <dbReference type="NCBI Taxonomy" id="945553"/>
    <lineage>
        <taxon>Eukaryota</taxon>
        <taxon>Fungi</taxon>
        <taxon>Dikarya</taxon>
        <taxon>Basidiomycota</taxon>
        <taxon>Agaricomycotina</taxon>
        <taxon>Agaricomycetes</taxon>
        <taxon>Agaricomycetidae</taxon>
        <taxon>Agaricales</taxon>
        <taxon>Agaricineae</taxon>
        <taxon>Strophariaceae</taxon>
        <taxon>Hypholoma</taxon>
    </lineage>
</organism>
<dbReference type="AlphaFoldDB" id="A0A0D2MXD8"/>
<dbReference type="Proteomes" id="UP000054270">
    <property type="component" value="Unassembled WGS sequence"/>
</dbReference>
<keyword evidence="2" id="KW-1185">Reference proteome</keyword>
<evidence type="ECO:0000313" key="2">
    <source>
        <dbReference type="Proteomes" id="UP000054270"/>
    </source>
</evidence>
<evidence type="ECO:0000313" key="1">
    <source>
        <dbReference type="EMBL" id="KJA28708.1"/>
    </source>
</evidence>
<dbReference type="Gene3D" id="3.30.710.10">
    <property type="entry name" value="Potassium Channel Kv1.1, Chain A"/>
    <property type="match status" value="1"/>
</dbReference>
<dbReference type="EMBL" id="KN817520">
    <property type="protein sequence ID" value="KJA28708.1"/>
    <property type="molecule type" value="Genomic_DNA"/>
</dbReference>
<sequence length="371" mass="42106">MSDDSQQNPLRDDTYFLEPVFFKVEGTLFQVPKHLFSEIEVFSTTFTLPPGEGIDVDGSSEGHPFELLGVLKEDFRAFLQAIYPFGLQTHASMTVKQWISVLKLSDMWGFEKAKILAVNMIKSHKAIDNPIQKWLLGERYNVPVWATDGCLELVMRNEDGPQLDEIEKLGLSKALLVENTIFQVPRHHFSESEIFTTMFKLPAAAHVDVEAEGSSETKPLELLGVLGEDFRAFLCALYPLYPRDHESMTPNQWISALKLSDRWGFRTFGDLAVQNLEKSMNEVDPIDRILWGARYRKASWFASGCIGLAKRDDGPSVDDVEKLGTKKALQIYKMREMLIQAQSNPNTRKNIHDDMVNVIQKMYIEAAAELA</sequence>
<gene>
    <name evidence="1" type="ORF">HYPSUDRAFT_176537</name>
</gene>
<dbReference type="OMA" id="YPRDHES"/>
<name>A0A0D2MXD8_HYPSF</name>